<evidence type="ECO:0000256" key="4">
    <source>
        <dbReference type="ARBA" id="ARBA00023136"/>
    </source>
</evidence>
<accession>A0A401UJQ2</accession>
<dbReference type="PANTHER" id="PTHR43027:SF1">
    <property type="entry name" value="DOXORUBICIN RESISTANCE ABC TRANSPORTER PERMEASE PROTEIN DRRC-RELATED"/>
    <property type="match status" value="1"/>
</dbReference>
<evidence type="ECO:0000256" key="3">
    <source>
        <dbReference type="ARBA" id="ARBA00022989"/>
    </source>
</evidence>
<reference evidence="7 8" key="1">
    <citation type="submission" date="2018-11" db="EMBL/GenBank/DDBJ databases">
        <title>Genome sequencing and assembly of Clostridium tagluense strain A121.</title>
        <authorList>
            <person name="Murakami T."/>
            <person name="Segawa T."/>
            <person name="Shcherbakova V.A."/>
            <person name="Mori H."/>
            <person name="Yoshimura Y."/>
        </authorList>
    </citation>
    <scope>NUCLEOTIDE SEQUENCE [LARGE SCALE GENOMIC DNA]</scope>
    <source>
        <strain evidence="7 8">A121</strain>
    </source>
</reference>
<evidence type="ECO:0000313" key="7">
    <source>
        <dbReference type="EMBL" id="GCD09791.1"/>
    </source>
</evidence>
<feature type="transmembrane region" description="Helical" evidence="5">
    <location>
        <begin position="20"/>
        <end position="39"/>
    </location>
</feature>
<keyword evidence="2 5" id="KW-0812">Transmembrane</keyword>
<evidence type="ECO:0000256" key="2">
    <source>
        <dbReference type="ARBA" id="ARBA00022692"/>
    </source>
</evidence>
<dbReference type="PROSITE" id="PS51012">
    <property type="entry name" value="ABC_TM2"/>
    <property type="match status" value="1"/>
</dbReference>
<dbReference type="GO" id="GO:0140359">
    <property type="term" value="F:ABC-type transporter activity"/>
    <property type="evidence" value="ECO:0007669"/>
    <property type="project" value="InterPro"/>
</dbReference>
<protein>
    <submittedName>
        <fullName evidence="7">ABC transporter permease</fullName>
    </submittedName>
</protein>
<keyword evidence="8" id="KW-1185">Reference proteome</keyword>
<feature type="transmembrane region" description="Helical" evidence="5">
    <location>
        <begin position="262"/>
        <end position="286"/>
    </location>
</feature>
<dbReference type="PANTHER" id="PTHR43027">
    <property type="entry name" value="DOXORUBICIN RESISTANCE ABC TRANSPORTER PERMEASE PROTEIN DRRC-RELATED"/>
    <property type="match status" value="1"/>
</dbReference>
<evidence type="ECO:0000259" key="6">
    <source>
        <dbReference type="PROSITE" id="PS51012"/>
    </source>
</evidence>
<dbReference type="InterPro" id="IPR052902">
    <property type="entry name" value="ABC-2_transporter"/>
</dbReference>
<organism evidence="7 8">
    <name type="scientific">Clostridium tagluense</name>
    <dbReference type="NCBI Taxonomy" id="360422"/>
    <lineage>
        <taxon>Bacteria</taxon>
        <taxon>Bacillati</taxon>
        <taxon>Bacillota</taxon>
        <taxon>Clostridia</taxon>
        <taxon>Eubacteriales</taxon>
        <taxon>Clostridiaceae</taxon>
        <taxon>Clostridium</taxon>
    </lineage>
</organism>
<gene>
    <name evidence="7" type="ORF">Ctaglu_14140</name>
</gene>
<feature type="domain" description="ABC transmembrane type-2" evidence="6">
    <location>
        <begin position="147"/>
        <end position="373"/>
    </location>
</feature>
<dbReference type="RefSeq" id="WP_124999542.1">
    <property type="nucleotide sequence ID" value="NZ_BHYK01000006.1"/>
</dbReference>
<dbReference type="Proteomes" id="UP000287872">
    <property type="component" value="Unassembled WGS sequence"/>
</dbReference>
<keyword evidence="4 5" id="KW-0472">Membrane</keyword>
<evidence type="ECO:0000256" key="1">
    <source>
        <dbReference type="ARBA" id="ARBA00004141"/>
    </source>
</evidence>
<feature type="transmembrane region" description="Helical" evidence="5">
    <location>
        <begin position="293"/>
        <end position="312"/>
    </location>
</feature>
<feature type="transmembrane region" description="Helical" evidence="5">
    <location>
        <begin position="231"/>
        <end position="250"/>
    </location>
</feature>
<comment type="caution">
    <text evidence="7">The sequence shown here is derived from an EMBL/GenBank/DDBJ whole genome shotgun (WGS) entry which is preliminary data.</text>
</comment>
<proteinExistence type="predicted"/>
<dbReference type="InterPro" id="IPR013525">
    <property type="entry name" value="ABC2_TM"/>
</dbReference>
<evidence type="ECO:0000313" key="8">
    <source>
        <dbReference type="Proteomes" id="UP000287872"/>
    </source>
</evidence>
<keyword evidence="3 5" id="KW-1133">Transmembrane helix</keyword>
<dbReference type="InterPro" id="IPR047817">
    <property type="entry name" value="ABC2_TM_bact-type"/>
</dbReference>
<dbReference type="EMBL" id="BHYK01000006">
    <property type="protein sequence ID" value="GCD09791.1"/>
    <property type="molecule type" value="Genomic_DNA"/>
</dbReference>
<feature type="transmembrane region" description="Helical" evidence="5">
    <location>
        <begin position="182"/>
        <end position="203"/>
    </location>
</feature>
<comment type="subcellular location">
    <subcellularLocation>
        <location evidence="1">Membrane</location>
        <topology evidence="1">Multi-pass membrane protein</topology>
    </subcellularLocation>
</comment>
<dbReference type="OrthoDB" id="1864035at2"/>
<dbReference type="Pfam" id="PF12698">
    <property type="entry name" value="ABC2_membrane_3"/>
    <property type="match status" value="1"/>
</dbReference>
<dbReference type="NCBIfam" id="NF038293">
    <property type="entry name" value="permease_SagG"/>
    <property type="match status" value="1"/>
</dbReference>
<dbReference type="AlphaFoldDB" id="A0A401UJQ2"/>
<name>A0A401UJQ2_9CLOT</name>
<feature type="transmembrane region" description="Helical" evidence="5">
    <location>
        <begin position="348"/>
        <end position="370"/>
    </location>
</feature>
<sequence>MRIFNIVLKEIKHNIRNKQIMGIMIAFPIVLMWILGTAFSGGMEGSSLMFDNPKIVYSIEGQGQRAQAFEEFIKKIEKLGIKPTKIQEYDSGINSVKETQYACYIDFNDSENKIKLFKNERYNVEAAFVEGIFQAFVQKYNVISEIAKVNPKAVKEVLKEDSKKYVEVKSIDKKKRPRAIDYYGVTMTTLIIMYGAMSGAYGIRGEKTRKTGNRILTSPIKKYEYFIGKNIGSFVSLLFQLLIVIIFSRYVLKVDWGNNPGIIFLIMASEAFMSIALGIGAAFIFNSEAAMSGVLNIMVPVMIFLGGGYVPLEQFNSELLFNIAKFSPVRWSNDTIFKVIYGGNFSQVFGTIAINLIAATVFLTISTLIFRKERA</sequence>
<evidence type="ECO:0000256" key="5">
    <source>
        <dbReference type="SAM" id="Phobius"/>
    </source>
</evidence>
<dbReference type="GO" id="GO:0016020">
    <property type="term" value="C:membrane"/>
    <property type="evidence" value="ECO:0007669"/>
    <property type="project" value="UniProtKB-SubCell"/>
</dbReference>